<name>A0AAV6YSS0_ENGPU</name>
<keyword evidence="1" id="KW-0812">Transmembrane</keyword>
<sequence length="72" mass="8146">MSDHVNLHFSISSTYLNNLLSTYIMPIFCLPTSFCLQCTWLNSNSQLIINAYYCNTTKLVPTDTANANTSIY</sequence>
<keyword evidence="3" id="KW-1185">Reference proteome</keyword>
<dbReference type="AlphaFoldDB" id="A0AAV6YSS0"/>
<protein>
    <submittedName>
        <fullName evidence="2">Uncharacterized protein</fullName>
    </submittedName>
</protein>
<proteinExistence type="predicted"/>
<evidence type="ECO:0000256" key="1">
    <source>
        <dbReference type="SAM" id="Phobius"/>
    </source>
</evidence>
<feature type="transmembrane region" description="Helical" evidence="1">
    <location>
        <begin position="20"/>
        <end position="41"/>
    </location>
</feature>
<keyword evidence="1" id="KW-0472">Membrane</keyword>
<evidence type="ECO:0000313" key="3">
    <source>
        <dbReference type="Proteomes" id="UP000824782"/>
    </source>
</evidence>
<accession>A0AAV6YSS0</accession>
<gene>
    <name evidence="2" type="ORF">GDO81_021983</name>
</gene>
<organism evidence="2 3">
    <name type="scientific">Engystomops pustulosus</name>
    <name type="common">Tungara frog</name>
    <name type="synonym">Physalaemus pustulosus</name>
    <dbReference type="NCBI Taxonomy" id="76066"/>
    <lineage>
        <taxon>Eukaryota</taxon>
        <taxon>Metazoa</taxon>
        <taxon>Chordata</taxon>
        <taxon>Craniata</taxon>
        <taxon>Vertebrata</taxon>
        <taxon>Euteleostomi</taxon>
        <taxon>Amphibia</taxon>
        <taxon>Batrachia</taxon>
        <taxon>Anura</taxon>
        <taxon>Neobatrachia</taxon>
        <taxon>Hyloidea</taxon>
        <taxon>Leptodactylidae</taxon>
        <taxon>Leiuperinae</taxon>
        <taxon>Engystomops</taxon>
    </lineage>
</organism>
<dbReference type="Proteomes" id="UP000824782">
    <property type="component" value="Unassembled WGS sequence"/>
</dbReference>
<keyword evidence="1" id="KW-1133">Transmembrane helix</keyword>
<reference evidence="2" key="1">
    <citation type="thesis" date="2020" institute="ProQuest LLC" country="789 East Eisenhower Parkway, Ann Arbor, MI, USA">
        <title>Comparative Genomics and Chromosome Evolution.</title>
        <authorList>
            <person name="Mudd A.B."/>
        </authorList>
    </citation>
    <scope>NUCLEOTIDE SEQUENCE</scope>
    <source>
        <strain evidence="2">237g6f4</strain>
        <tissue evidence="2">Blood</tissue>
    </source>
</reference>
<dbReference type="EMBL" id="WNYA01018245">
    <property type="protein sequence ID" value="KAG8538840.1"/>
    <property type="molecule type" value="Genomic_DNA"/>
</dbReference>
<evidence type="ECO:0000313" key="2">
    <source>
        <dbReference type="EMBL" id="KAG8538840.1"/>
    </source>
</evidence>
<comment type="caution">
    <text evidence="2">The sequence shown here is derived from an EMBL/GenBank/DDBJ whole genome shotgun (WGS) entry which is preliminary data.</text>
</comment>